<dbReference type="Proteomes" id="UP000249061">
    <property type="component" value="Unassembled WGS sequence"/>
</dbReference>
<reference evidence="1 2" key="1">
    <citation type="submission" date="2017-08" db="EMBL/GenBank/DDBJ databases">
        <title>Infants hospitalized years apart are colonized by the same room-sourced microbial strains.</title>
        <authorList>
            <person name="Brooks B."/>
            <person name="Olm M.R."/>
            <person name="Firek B.A."/>
            <person name="Baker R."/>
            <person name="Thomas B.C."/>
            <person name="Morowitz M.J."/>
            <person name="Banfield J.F."/>
        </authorList>
    </citation>
    <scope>NUCLEOTIDE SEQUENCE [LARGE SCALE GENOMIC DNA]</scope>
    <source>
        <strain evidence="1">S2_003_000_R2_14</strain>
    </source>
</reference>
<organism evidence="1 2">
    <name type="scientific">Archangium gephyra</name>
    <dbReference type="NCBI Taxonomy" id="48"/>
    <lineage>
        <taxon>Bacteria</taxon>
        <taxon>Pseudomonadati</taxon>
        <taxon>Myxococcota</taxon>
        <taxon>Myxococcia</taxon>
        <taxon>Myxococcales</taxon>
        <taxon>Cystobacterineae</taxon>
        <taxon>Archangiaceae</taxon>
        <taxon>Archangium</taxon>
    </lineage>
</organism>
<protein>
    <submittedName>
        <fullName evidence="1">Uncharacterized protein</fullName>
    </submittedName>
</protein>
<gene>
    <name evidence="1" type="ORF">DI536_13270</name>
</gene>
<proteinExistence type="predicted"/>
<comment type="caution">
    <text evidence="1">The sequence shown here is derived from an EMBL/GenBank/DDBJ whole genome shotgun (WGS) entry which is preliminary data.</text>
</comment>
<dbReference type="EMBL" id="QFQP01000010">
    <property type="protein sequence ID" value="PZR13251.1"/>
    <property type="molecule type" value="Genomic_DNA"/>
</dbReference>
<evidence type="ECO:0000313" key="2">
    <source>
        <dbReference type="Proteomes" id="UP000249061"/>
    </source>
</evidence>
<sequence length="71" mass="7292">MLVVDWTGFESNATAVRFQLKVFEGSSAVEFHYCLTNGVTAGVGLESLGGGAITVPTTPGTGAGVRFVPSE</sequence>
<dbReference type="AlphaFoldDB" id="A0A2W5VRR9"/>
<evidence type="ECO:0000313" key="1">
    <source>
        <dbReference type="EMBL" id="PZR13251.1"/>
    </source>
</evidence>
<name>A0A2W5VRR9_9BACT</name>
<accession>A0A2W5VRR9</accession>